<name>A0A4W4H5L3_ELEEL</name>
<reference evidence="8" key="2">
    <citation type="journal article" date="2017" name="Sci. Adv.">
        <title>A tail of two voltages: Proteomic comparison of the three electric organs of the electric eel.</title>
        <authorList>
            <person name="Traeger L.L."/>
            <person name="Sabat G."/>
            <person name="Barrett-Wilt G.A."/>
            <person name="Wells G.B."/>
            <person name="Sussman M.R."/>
        </authorList>
    </citation>
    <scope>NUCLEOTIDE SEQUENCE [LARGE SCALE GENOMIC DNA]</scope>
</reference>
<reference evidence="7" key="3">
    <citation type="submission" date="2020-05" db="EMBL/GenBank/DDBJ databases">
        <title>Electrophorus electricus (electric eel) genome, fEleEle1, primary haplotype.</title>
        <authorList>
            <person name="Myers G."/>
            <person name="Meyer A."/>
            <person name="Fedrigo O."/>
            <person name="Formenti G."/>
            <person name="Rhie A."/>
            <person name="Tracey A."/>
            <person name="Sims Y."/>
            <person name="Jarvis E.D."/>
        </authorList>
    </citation>
    <scope>NUCLEOTIDE SEQUENCE [LARGE SCALE GENOMIC DNA]</scope>
</reference>
<dbReference type="FunFam" id="2.30.30.40:FF:000020">
    <property type="entry name" value="SH3 and PX domain-containing protein 2A"/>
    <property type="match status" value="1"/>
</dbReference>
<feature type="region of interest" description="Disordered" evidence="4">
    <location>
        <begin position="363"/>
        <end position="419"/>
    </location>
</feature>
<dbReference type="InterPro" id="IPR036871">
    <property type="entry name" value="PX_dom_sf"/>
</dbReference>
<dbReference type="GO" id="GO:0035091">
    <property type="term" value="F:phosphatidylinositol binding"/>
    <property type="evidence" value="ECO:0007669"/>
    <property type="project" value="InterPro"/>
</dbReference>
<dbReference type="InterPro" id="IPR001452">
    <property type="entry name" value="SH3_domain"/>
</dbReference>
<evidence type="ECO:0000256" key="3">
    <source>
        <dbReference type="PROSITE-ProRule" id="PRU00192"/>
    </source>
</evidence>
<dbReference type="InterPro" id="IPR001683">
    <property type="entry name" value="PX_dom"/>
</dbReference>
<dbReference type="Proteomes" id="UP000314983">
    <property type="component" value="Chromosome 13"/>
</dbReference>
<protein>
    <submittedName>
        <fullName evidence="7">SH3 and PX domains 2Ab</fullName>
    </submittedName>
</protein>
<dbReference type="InterPro" id="IPR036028">
    <property type="entry name" value="SH3-like_dom_sf"/>
</dbReference>
<dbReference type="GO" id="GO:0005737">
    <property type="term" value="C:cytoplasm"/>
    <property type="evidence" value="ECO:0007669"/>
    <property type="project" value="InterPro"/>
</dbReference>
<dbReference type="SUPFAM" id="SSF50044">
    <property type="entry name" value="SH3-domain"/>
    <property type="match status" value="5"/>
</dbReference>
<organism evidence="7 8">
    <name type="scientific">Electrophorus electricus</name>
    <name type="common">Electric eel</name>
    <name type="synonym">Gymnotus electricus</name>
    <dbReference type="NCBI Taxonomy" id="8005"/>
    <lineage>
        <taxon>Eukaryota</taxon>
        <taxon>Metazoa</taxon>
        <taxon>Chordata</taxon>
        <taxon>Craniata</taxon>
        <taxon>Vertebrata</taxon>
        <taxon>Euteleostomi</taxon>
        <taxon>Actinopterygii</taxon>
        <taxon>Neopterygii</taxon>
        <taxon>Teleostei</taxon>
        <taxon>Ostariophysi</taxon>
        <taxon>Gymnotiformes</taxon>
        <taxon>Gymnotoidei</taxon>
        <taxon>Gymnotidae</taxon>
        <taxon>Electrophorus</taxon>
    </lineage>
</organism>
<feature type="domain" description="SH3" evidence="5">
    <location>
        <begin position="236"/>
        <end position="295"/>
    </location>
</feature>
<dbReference type="PRINTS" id="PR00498">
    <property type="entry name" value="P47PHOX"/>
</dbReference>
<dbReference type="Ensembl" id="ENSEEET00000045851.2">
    <property type="protein sequence ID" value="ENSEEEP00000045344.2"/>
    <property type="gene ID" value="ENSEEEG00000021400.2"/>
</dbReference>
<dbReference type="SMART" id="SM00326">
    <property type="entry name" value="SH3"/>
    <property type="match status" value="5"/>
</dbReference>
<keyword evidence="2" id="KW-0677">Repeat</keyword>
<reference evidence="7" key="4">
    <citation type="submission" date="2025-08" db="UniProtKB">
        <authorList>
            <consortium name="Ensembl"/>
        </authorList>
    </citation>
    <scope>IDENTIFICATION</scope>
</reference>
<dbReference type="Pfam" id="PF07653">
    <property type="entry name" value="SH3_2"/>
    <property type="match status" value="1"/>
</dbReference>
<evidence type="ECO:0000313" key="7">
    <source>
        <dbReference type="Ensembl" id="ENSEEEP00000045344.2"/>
    </source>
</evidence>
<feature type="compositionally biased region" description="Polar residues" evidence="4">
    <location>
        <begin position="363"/>
        <end position="384"/>
    </location>
</feature>
<accession>A0A4W4H5L3</accession>
<dbReference type="Pfam" id="PF00787">
    <property type="entry name" value="PX"/>
    <property type="match status" value="1"/>
</dbReference>
<dbReference type="InterPro" id="IPR051228">
    <property type="entry name" value="NADPH_Oxidase/PX-Domain"/>
</dbReference>
<dbReference type="PANTHER" id="PTHR15706:SF2">
    <property type="entry name" value="SH3 AND PX DOMAIN-CONTAINING PROTEIN 2A"/>
    <property type="match status" value="1"/>
</dbReference>
<dbReference type="AlphaFoldDB" id="A0A4W4H5L3"/>
<feature type="domain" description="SH3" evidence="5">
    <location>
        <begin position="888"/>
        <end position="949"/>
    </location>
</feature>
<evidence type="ECO:0000259" key="5">
    <source>
        <dbReference type="PROSITE" id="PS50002"/>
    </source>
</evidence>
<feature type="domain" description="SH3" evidence="5">
    <location>
        <begin position="155"/>
        <end position="214"/>
    </location>
</feature>
<dbReference type="OMA" id="ESEIMTH"/>
<dbReference type="GeneTree" id="ENSGT00940000157732"/>
<dbReference type="Gene3D" id="3.30.1520.10">
    <property type="entry name" value="Phox-like domain"/>
    <property type="match status" value="1"/>
</dbReference>
<dbReference type="SMART" id="SM00312">
    <property type="entry name" value="PX"/>
    <property type="match status" value="1"/>
</dbReference>
<dbReference type="Gene3D" id="2.30.30.40">
    <property type="entry name" value="SH3 Domains"/>
    <property type="match status" value="5"/>
</dbReference>
<keyword evidence="1 3" id="KW-0728">SH3 domain</keyword>
<evidence type="ECO:0000256" key="4">
    <source>
        <dbReference type="SAM" id="MobiDB-lite"/>
    </source>
</evidence>
<dbReference type="InterPro" id="IPR001655">
    <property type="entry name" value="P47PHOX"/>
</dbReference>
<evidence type="ECO:0000256" key="2">
    <source>
        <dbReference type="ARBA" id="ARBA00022737"/>
    </source>
</evidence>
<dbReference type="GO" id="GO:0016176">
    <property type="term" value="F:superoxide-generating NADPH oxidase activator activity"/>
    <property type="evidence" value="ECO:0007669"/>
    <property type="project" value="InterPro"/>
</dbReference>
<dbReference type="SUPFAM" id="SSF64268">
    <property type="entry name" value="PX domain"/>
    <property type="match status" value="1"/>
</dbReference>
<dbReference type="Pfam" id="PF00018">
    <property type="entry name" value="SH3_1"/>
    <property type="match status" value="4"/>
</dbReference>
<dbReference type="InterPro" id="IPR035450">
    <property type="entry name" value="SH3PXD2A_SH3_1"/>
</dbReference>
<dbReference type="STRING" id="8005.ENSEEEP00000045344"/>
<proteinExistence type="predicted"/>
<evidence type="ECO:0000259" key="6">
    <source>
        <dbReference type="PROSITE" id="PS50195"/>
    </source>
</evidence>
<dbReference type="PANTHER" id="PTHR15706">
    <property type="entry name" value="SH3 MULTIPLE DOMAIN"/>
    <property type="match status" value="1"/>
</dbReference>
<dbReference type="CDD" id="cd12074">
    <property type="entry name" value="SH3_Tks5_1"/>
    <property type="match status" value="1"/>
</dbReference>
<feature type="domain" description="SH3" evidence="5">
    <location>
        <begin position="674"/>
        <end position="733"/>
    </location>
</feature>
<keyword evidence="8" id="KW-1185">Reference proteome</keyword>
<evidence type="ECO:0000313" key="8">
    <source>
        <dbReference type="Proteomes" id="UP000314983"/>
    </source>
</evidence>
<reference evidence="7" key="5">
    <citation type="submission" date="2025-09" db="UniProtKB">
        <authorList>
            <consortium name="Ensembl"/>
        </authorList>
    </citation>
    <scope>IDENTIFICATION</scope>
</reference>
<reference evidence="8" key="1">
    <citation type="journal article" date="2014" name="Science">
        <title>Nonhuman genetics. Genomic basis for the convergent evolution of electric organs.</title>
        <authorList>
            <person name="Gallant J.R."/>
            <person name="Traeger L.L."/>
            <person name="Volkening J.D."/>
            <person name="Moffett H."/>
            <person name="Chen P.H."/>
            <person name="Novina C.D."/>
            <person name="Phillips G.N.Jr."/>
            <person name="Anand R."/>
            <person name="Wells G.B."/>
            <person name="Pinch M."/>
            <person name="Guth R."/>
            <person name="Unguez G.A."/>
            <person name="Albert J.S."/>
            <person name="Zakon H.H."/>
            <person name="Samanta M.P."/>
            <person name="Sussman M.R."/>
        </authorList>
    </citation>
    <scope>NUCLEOTIDE SEQUENCE [LARGE SCALE GENOMIC DNA]</scope>
</reference>
<feature type="domain" description="PX" evidence="6">
    <location>
        <begin position="1"/>
        <end position="118"/>
    </location>
</feature>
<feature type="domain" description="SH3" evidence="5">
    <location>
        <begin position="424"/>
        <end position="483"/>
    </location>
</feature>
<dbReference type="PROSITE" id="PS50195">
    <property type="entry name" value="PX"/>
    <property type="match status" value="1"/>
</dbReference>
<evidence type="ECO:0000256" key="1">
    <source>
        <dbReference type="ARBA" id="ARBA00022443"/>
    </source>
</evidence>
<gene>
    <name evidence="7" type="primary">sh3pxd2ab</name>
</gene>
<dbReference type="GO" id="GO:0042554">
    <property type="term" value="P:superoxide anion generation"/>
    <property type="evidence" value="ECO:0007669"/>
    <property type="project" value="TreeGrafter"/>
</dbReference>
<sequence length="949" mass="105714">MREEQNITGARRAPVFIISVTYCDCTSQLLFRKYSQFFTLQMKLLDLFPVEGGQRDPKQRLIPFLPGKVHFGRSQIRDVANRRLKQLDNYCQALMRLPSHISQCEEVLEFFEPKPEDLSPLTDLVGRGWGGSWFTACLFPSSSGAEYGEAVGGDKYACVFVVAADYQQQENREVSLRAGERVEVIEKNDSGWWFVSTAEAQGWVPATYLISLREHHDDLRTPNADSKENQTSIIDYLTGHYVTVTAYSSSDKNDLAFEPGETVDVIQRSPGGWWFIRSGGKEGWAPAAYLRKVQDVVTPSDQAIAMETNRAPVFGQVEIIGNLMDISNLLNRKPANDTHILSNPHSSNNTKILSKTHSTNDIHTLSNINSTNDTLTHSGRNTDTLADMSPAEQPVSDPTYSQKHPPRRENSLGFQLPQPPEPPCVPAEYYTIAEFHSCLTDGISFSGGQRAEVIEKNSGGWWYVQIGNKQGWAPCSYIDKRKTPSLNRRTSTLTRPKVPPPAPPIKKQTSLPCIESEIMTHEEERVYEEPEYDVPAVGLEFEFLPGDVKASDLSSLQSAIYRIDQDLQRQGRKDQYLYKNDMVGVITQNLETKHLQTQSPGGVCQRPVWDPPEYDAPTFEPHSPIEPPPTLQLQLEGIDSTSHMSNESDCATSVDNCMITCSSSTELSISTEAMPPQLYRSTAKFQQEAAGELSLPAGVLVEVLEKQTSGWWFVRWGSLEGWVPTYYLQPIIHTHTAGTHIGDSDSEQGRWACGEKNELCGQKMSGSNSNLNLQDSTRPLSGLSGVPVGPQEGKDNTAIAKIEASVTKDKNSVAKHYASVTKNKASVTKDYASSPSKWDTPLGTTWKNESLGMVTSLCSQTTHRVTTGTGRSVPVSMVKPKPHLIHNNLHEEYVSIADYHGDAESMAFPAGTRLEVLERSSNGWWYCRTLDTMPNHRGWVPSNFLEKKK</sequence>
<dbReference type="PROSITE" id="PS50002">
    <property type="entry name" value="SH3"/>
    <property type="match status" value="5"/>
</dbReference>